<evidence type="ECO:0000313" key="2">
    <source>
        <dbReference type="Proteomes" id="UP000813068"/>
    </source>
</evidence>
<accession>A0ABS6MX66</accession>
<gene>
    <name evidence="1" type="ORF">KRX52_11425</name>
</gene>
<reference evidence="1 2" key="1">
    <citation type="submission" date="2021-06" db="EMBL/GenBank/DDBJ databases">
        <title>Differences between aerobic and microaerobic xylene degrading microbial communities.</title>
        <authorList>
            <person name="Banerjee S."/>
            <person name="Tancsics A."/>
        </authorList>
    </citation>
    <scope>NUCLEOTIDE SEQUENCE [LARGE SCALE GENOMIC DNA]</scope>
    <source>
        <strain evidence="1 2">MAP12</strain>
    </source>
</reference>
<comment type="caution">
    <text evidence="1">The sequence shown here is derived from an EMBL/GenBank/DDBJ whole genome shotgun (WGS) entry which is preliminary data.</text>
</comment>
<dbReference type="RefSeq" id="WP_217681855.1">
    <property type="nucleotide sequence ID" value="NZ_JAHRGL010000029.1"/>
</dbReference>
<protein>
    <submittedName>
        <fullName evidence="1">Uncharacterized protein</fullName>
    </submittedName>
</protein>
<proteinExistence type="predicted"/>
<organism evidence="1 2">
    <name type="scientific">Geopseudomonas aromaticivorans</name>
    <dbReference type="NCBI Taxonomy" id="2849492"/>
    <lineage>
        <taxon>Bacteria</taxon>
        <taxon>Pseudomonadati</taxon>
        <taxon>Pseudomonadota</taxon>
        <taxon>Gammaproteobacteria</taxon>
        <taxon>Pseudomonadales</taxon>
        <taxon>Pseudomonadaceae</taxon>
        <taxon>Geopseudomonas</taxon>
    </lineage>
</organism>
<dbReference type="Proteomes" id="UP000813068">
    <property type="component" value="Unassembled WGS sequence"/>
</dbReference>
<sequence length="145" mass="15887">MTDHDYRYDLLNPQYTPTGYSTLTPGPYQDIGNNCSIQAGDSLPIALKGNHDLSMRLAMAKVRHLIDQPDRWLAMVCGSELHELNIHTWPLSCDGCCMQFDLEFAGDGALSELALAPDAGARLADQGWHHCAGRHRSPWGPAVAA</sequence>
<dbReference type="EMBL" id="JAHRGL010000029">
    <property type="protein sequence ID" value="MBV2133400.1"/>
    <property type="molecule type" value="Genomic_DNA"/>
</dbReference>
<keyword evidence="2" id="KW-1185">Reference proteome</keyword>
<name>A0ABS6MX66_9GAMM</name>
<evidence type="ECO:0000313" key="1">
    <source>
        <dbReference type="EMBL" id="MBV2133400.1"/>
    </source>
</evidence>